<dbReference type="AlphaFoldDB" id="H5SRP3"/>
<organism evidence="2">
    <name type="scientific">Acetithermum autotrophicum</name>
    <dbReference type="NCBI Taxonomy" id="1446466"/>
    <lineage>
        <taxon>Bacteria</taxon>
        <taxon>Candidatus Bipolaricaulota</taxon>
        <taxon>Candidatus Acetithermum</taxon>
    </lineage>
</organism>
<proteinExistence type="predicted"/>
<reference evidence="2" key="1">
    <citation type="journal article" date="2005" name="Environ. Microbiol.">
        <title>Genetic and functional properties of uncultivated thermophilic crenarchaeotes from a subsurface gold mine as revealed by analysis of genome fragments.</title>
        <authorList>
            <person name="Nunoura T."/>
            <person name="Hirayama H."/>
            <person name="Takami H."/>
            <person name="Oida H."/>
            <person name="Nishi S."/>
            <person name="Shimamura S."/>
            <person name="Suzuki Y."/>
            <person name="Inagaki F."/>
            <person name="Takai K."/>
            <person name="Nealson K.H."/>
            <person name="Horikoshi K."/>
        </authorList>
    </citation>
    <scope>NUCLEOTIDE SEQUENCE</scope>
</reference>
<accession>H5SRP3</accession>
<feature type="signal peptide" evidence="1">
    <location>
        <begin position="1"/>
        <end position="24"/>
    </location>
</feature>
<dbReference type="InterPro" id="IPR011250">
    <property type="entry name" value="OMP/PagP_B-barrel"/>
</dbReference>
<feature type="chain" id="PRO_5003598291" description="Outer membrane protein beta-barrel domain-containing protein" evidence="1">
    <location>
        <begin position="25"/>
        <end position="162"/>
    </location>
</feature>
<gene>
    <name evidence="2" type="ORF">HGMM_OP2C308</name>
</gene>
<evidence type="ECO:0000313" key="2">
    <source>
        <dbReference type="EMBL" id="BAL58760.1"/>
    </source>
</evidence>
<dbReference type="SUPFAM" id="SSF56925">
    <property type="entry name" value="OMPA-like"/>
    <property type="match status" value="1"/>
</dbReference>
<reference evidence="2" key="2">
    <citation type="journal article" date="2012" name="PLoS ONE">
        <title>A Deeply Branching Thermophilic Bacterium with an Ancient Acetyl-CoA Pathway Dominates a Subsurface Ecosystem.</title>
        <authorList>
            <person name="Takami H."/>
            <person name="Noguchi H."/>
            <person name="Takaki Y."/>
            <person name="Uchiyama I."/>
            <person name="Toyoda A."/>
            <person name="Nishi S."/>
            <person name="Chee G.-J."/>
            <person name="Arai W."/>
            <person name="Nunoura T."/>
            <person name="Itoh T."/>
            <person name="Hattori M."/>
            <person name="Takai K."/>
        </authorList>
    </citation>
    <scope>NUCLEOTIDE SEQUENCE</scope>
</reference>
<evidence type="ECO:0008006" key="3">
    <source>
        <dbReference type="Google" id="ProtNLM"/>
    </source>
</evidence>
<evidence type="ECO:0000256" key="1">
    <source>
        <dbReference type="SAM" id="SignalP"/>
    </source>
</evidence>
<protein>
    <recommendedName>
        <fullName evidence="3">Outer membrane protein beta-barrel domain-containing protein</fullName>
    </recommendedName>
</protein>
<keyword evidence="1" id="KW-0732">Signal</keyword>
<name>H5SRP3_ACEAU</name>
<sequence>MKRIITIGSLVLAALAMSAFPVIALENLSKQHGFGTGMQLTFPMTPPQALPASGMSLRVWVSDLFGFEADFFVVGSALSFTPRAFLKVINLEIADLYVGGGVGIFAYAPPQDALMLYTPLQGLVGLELRLTPRVALNGEVGIFGLGGTKGGVTSGLGLHFYF</sequence>
<dbReference type="EMBL" id="AP011801">
    <property type="protein sequence ID" value="BAL58760.1"/>
    <property type="molecule type" value="Genomic_DNA"/>
</dbReference>